<dbReference type="GO" id="GO:0007601">
    <property type="term" value="P:visual perception"/>
    <property type="evidence" value="ECO:0007669"/>
    <property type="project" value="TreeGrafter"/>
</dbReference>
<reference evidence="3" key="3">
    <citation type="submission" date="2025-09" db="UniProtKB">
        <authorList>
            <consortium name="Ensembl"/>
        </authorList>
    </citation>
    <scope>IDENTIFICATION</scope>
</reference>
<evidence type="ECO:0000313" key="3">
    <source>
        <dbReference type="Ensembl" id="ENSCMUP00000008267.2"/>
    </source>
</evidence>
<dbReference type="Proteomes" id="UP000694553">
    <property type="component" value="Unassembled WGS sequence"/>
</dbReference>
<dbReference type="PROSITE" id="PS50915">
    <property type="entry name" value="CRYSTALLIN_BETA_GAMMA"/>
    <property type="match status" value="2"/>
</dbReference>
<evidence type="ECO:0000313" key="4">
    <source>
        <dbReference type="Proteomes" id="UP000694553"/>
    </source>
</evidence>
<name>A0A8C3DKK4_CORMO</name>
<dbReference type="InterPro" id="IPR011024">
    <property type="entry name" value="G_crystallin-like"/>
</dbReference>
<dbReference type="PANTHER" id="PTHR11818:SF103">
    <property type="entry name" value="BETA_GAMMA CRYSTALLIN 'GREEK KEY' DOMAIN-CONTAINING PROTEIN"/>
    <property type="match status" value="1"/>
</dbReference>
<comment type="similarity">
    <text evidence="1">Belongs to the beta/gamma-crystallin family.</text>
</comment>
<dbReference type="Ensembl" id="ENSCMUT00000008904.2">
    <property type="protein sequence ID" value="ENSCMUP00000008267.2"/>
    <property type="gene ID" value="ENSCMUG00000020133.1"/>
</dbReference>
<evidence type="ECO:0000256" key="1">
    <source>
        <dbReference type="ARBA" id="ARBA00009646"/>
    </source>
</evidence>
<dbReference type="AlphaFoldDB" id="A0A8C3DKK4"/>
<dbReference type="InterPro" id="IPR050252">
    <property type="entry name" value="Beta/Gamma-Crystallin"/>
</dbReference>
<dbReference type="PANTHER" id="PTHR11818">
    <property type="entry name" value="BETA/GAMMA CRYSTALLIN"/>
    <property type="match status" value="1"/>
</dbReference>
<dbReference type="Gene3D" id="2.60.20.10">
    <property type="entry name" value="Crystallins"/>
    <property type="match status" value="2"/>
</dbReference>
<reference evidence="3" key="2">
    <citation type="submission" date="2025-08" db="UniProtKB">
        <authorList>
            <consortium name="Ensembl"/>
        </authorList>
    </citation>
    <scope>IDENTIFICATION</scope>
</reference>
<dbReference type="SMART" id="SM00247">
    <property type="entry name" value="XTALbg"/>
    <property type="match status" value="2"/>
</dbReference>
<dbReference type="SUPFAM" id="SSF49695">
    <property type="entry name" value="gamma-Crystallin-like"/>
    <property type="match status" value="2"/>
</dbReference>
<accession>A0A8U7MUD8</accession>
<proteinExistence type="inferred from homology"/>
<organism evidence="3 4">
    <name type="scientific">Corvus moneduloides</name>
    <name type="common">New Caledonian crow</name>
    <dbReference type="NCBI Taxonomy" id="1196302"/>
    <lineage>
        <taxon>Eukaryota</taxon>
        <taxon>Metazoa</taxon>
        <taxon>Chordata</taxon>
        <taxon>Craniata</taxon>
        <taxon>Vertebrata</taxon>
        <taxon>Euteleostomi</taxon>
        <taxon>Archelosauria</taxon>
        <taxon>Archosauria</taxon>
        <taxon>Dinosauria</taxon>
        <taxon>Saurischia</taxon>
        <taxon>Theropoda</taxon>
        <taxon>Coelurosauria</taxon>
        <taxon>Aves</taxon>
        <taxon>Neognathae</taxon>
        <taxon>Neoaves</taxon>
        <taxon>Telluraves</taxon>
        <taxon>Australaves</taxon>
        <taxon>Passeriformes</taxon>
        <taxon>Corvoidea</taxon>
        <taxon>Corvidae</taxon>
        <taxon>Corvus</taxon>
    </lineage>
</organism>
<reference evidence="4" key="1">
    <citation type="submission" date="2019-10" db="EMBL/GenBank/DDBJ databases">
        <title>Corvus moneduloides (New Caledonian crow) genome, bCorMon1, primary haplotype.</title>
        <authorList>
            <person name="Rutz C."/>
            <person name="Fungtammasan C."/>
            <person name="Mountcastle J."/>
            <person name="Formenti G."/>
            <person name="Chow W."/>
            <person name="Howe K."/>
            <person name="Steele M.P."/>
            <person name="Fernandes J."/>
            <person name="Gilbert M.T.P."/>
            <person name="Fedrigo O."/>
            <person name="Jarvis E.D."/>
            <person name="Gemmell N."/>
        </authorList>
    </citation>
    <scope>NUCLEOTIDE SEQUENCE [LARGE SCALE GENOMIC DNA]</scope>
</reference>
<keyword evidence="2" id="KW-0677">Repeat</keyword>
<evidence type="ECO:0000256" key="2">
    <source>
        <dbReference type="ARBA" id="ARBA00022737"/>
    </source>
</evidence>
<accession>A0A8C3DKK4</accession>
<dbReference type="Pfam" id="PF00030">
    <property type="entry name" value="Crystall"/>
    <property type="match status" value="2"/>
</dbReference>
<sequence length="171" mass="19452">MGKIIVYEHANFQGLSKEFHTNISNLKDADWNDTVSSVKVIGQPWVAYEHVNYDGQFLIACFLFSFSVGRHPTPTAENPNPRSPAEMGKIIVYEHANFQGLSKEFHTNISNLKDADWNDCISSVRVIGHPWVAYQHENYKGQLLPGLEYFQGWGIHNLSKQPVSVPHHPHK</sequence>
<dbReference type="InterPro" id="IPR001064">
    <property type="entry name" value="Beta/gamma_crystallin"/>
</dbReference>
<keyword evidence="4" id="KW-1185">Reference proteome</keyword>
<dbReference type="GO" id="GO:0005212">
    <property type="term" value="F:structural constituent of eye lens"/>
    <property type="evidence" value="ECO:0007669"/>
    <property type="project" value="TreeGrafter"/>
</dbReference>
<protein>
    <submittedName>
        <fullName evidence="3">Uncharacterized protein</fullName>
    </submittedName>
</protein>
<dbReference type="GO" id="GO:0002088">
    <property type="term" value="P:lens development in camera-type eye"/>
    <property type="evidence" value="ECO:0007669"/>
    <property type="project" value="TreeGrafter"/>
</dbReference>
<dbReference type="OMA" id="TWELYTN"/>